<accession>A0A380S9I4</accession>
<reference evidence="1 2" key="1">
    <citation type="submission" date="2017-08" db="EMBL/GenBank/DDBJ databases">
        <authorList>
            <person name="de Groot N.N."/>
        </authorList>
    </citation>
    <scope>NUCLEOTIDE SEQUENCE [LARGE SCALE GENOMIC DNA]</scope>
    <source>
        <strain evidence="1 2">HM2</strain>
    </source>
</reference>
<name>A0A380S9I4_FIBSU</name>
<evidence type="ECO:0000313" key="2">
    <source>
        <dbReference type="Proteomes" id="UP000255423"/>
    </source>
</evidence>
<gene>
    <name evidence="1" type="ORF">SAMN05661053_2782</name>
</gene>
<organism evidence="1 2">
    <name type="scientific">Fibrobacter succinogenes</name>
    <name type="common">Bacteroides succinogenes</name>
    <dbReference type="NCBI Taxonomy" id="833"/>
    <lineage>
        <taxon>Bacteria</taxon>
        <taxon>Pseudomonadati</taxon>
        <taxon>Fibrobacterota</taxon>
        <taxon>Fibrobacteria</taxon>
        <taxon>Fibrobacterales</taxon>
        <taxon>Fibrobacteraceae</taxon>
        <taxon>Fibrobacter</taxon>
    </lineage>
</organism>
<dbReference type="EMBL" id="UHJL01000005">
    <property type="protein sequence ID" value="SUQ25978.1"/>
    <property type="molecule type" value="Genomic_DNA"/>
</dbReference>
<protein>
    <submittedName>
        <fullName evidence="1">Virulence protein RhuM family protein</fullName>
    </submittedName>
</protein>
<dbReference type="AlphaFoldDB" id="A0A380S9I4"/>
<dbReference type="Proteomes" id="UP000255423">
    <property type="component" value="Unassembled WGS sequence"/>
</dbReference>
<dbReference type="PANTHER" id="PTHR35810:SF1">
    <property type="entry name" value="CYTOPLASMIC PROTEIN"/>
    <property type="match status" value="1"/>
</dbReference>
<proteinExistence type="predicted"/>
<dbReference type="PANTHER" id="PTHR35810">
    <property type="entry name" value="CYTOPLASMIC PROTEIN-RELATED"/>
    <property type="match status" value="1"/>
</dbReference>
<evidence type="ECO:0000313" key="1">
    <source>
        <dbReference type="EMBL" id="SUQ25978.1"/>
    </source>
</evidence>
<sequence>MNKNEETGEIVLYQPEGETKLEVRVEKETVWLTQAQIADLFGTKRPAITKHLKNIYASQELDEDSTCSVLEHMGNDSKQVYETKYYNLDAILSVGYRVNSKNATLFRRWANKILKDYMLKGYAINQRIIATDLQIADRLHEQQRLIEKQSSEIADVRKTIVEQNSRLSTVEQHIDFFIKSAQTPTSGILATGTRFDGFVLIADLVKTAKRSVIFIDPFATIEVLKFAAMRSKGITAIIYAARITPEFKEAQKLHNKQYPGLELKTMRTIHDRFLLIDDTVYHFGASFKDMGNEMTAFSILNFVTPEEVIKKVEDCTKGI</sequence>
<dbReference type="Pfam" id="PF13310">
    <property type="entry name" value="Virulence_RhuM"/>
    <property type="match status" value="1"/>
</dbReference>
<dbReference type="InterPro" id="IPR011204">
    <property type="entry name" value="Virulence_RhuM-like"/>
</dbReference>
<dbReference type="RefSeq" id="WP_109573586.1">
    <property type="nucleotide sequence ID" value="NZ_UHJL01000005.1"/>
</dbReference>